<dbReference type="InterPro" id="IPR043519">
    <property type="entry name" value="NT_sf"/>
</dbReference>
<feature type="compositionally biased region" description="Polar residues" evidence="1">
    <location>
        <begin position="1"/>
        <end position="18"/>
    </location>
</feature>
<keyword evidence="4" id="KW-1185">Reference proteome</keyword>
<dbReference type="Proteomes" id="UP001281761">
    <property type="component" value="Unassembled WGS sequence"/>
</dbReference>
<evidence type="ECO:0000313" key="4">
    <source>
        <dbReference type="Proteomes" id="UP001281761"/>
    </source>
</evidence>
<protein>
    <recommendedName>
        <fullName evidence="2">Poly(A) RNA polymerase mitochondrial-like central palm domain-containing protein</fullName>
    </recommendedName>
</protein>
<feature type="region of interest" description="Disordered" evidence="1">
    <location>
        <begin position="1"/>
        <end position="53"/>
    </location>
</feature>
<proteinExistence type="predicted"/>
<dbReference type="SUPFAM" id="SSF81631">
    <property type="entry name" value="PAP/OAS1 substrate-binding domain"/>
    <property type="match status" value="1"/>
</dbReference>
<dbReference type="Gene3D" id="1.10.1410.10">
    <property type="match status" value="1"/>
</dbReference>
<name>A0ABQ9XZ07_9EUKA</name>
<gene>
    <name evidence="3" type="ORF">BLNAU_8323</name>
</gene>
<reference evidence="3 4" key="1">
    <citation type="journal article" date="2022" name="bioRxiv">
        <title>Genomics of Preaxostyla Flagellates Illuminates Evolutionary Transitions and the Path Towards Mitochondrial Loss.</title>
        <authorList>
            <person name="Novak L.V.F."/>
            <person name="Treitli S.C."/>
            <person name="Pyrih J."/>
            <person name="Halakuc P."/>
            <person name="Pipaliya S.V."/>
            <person name="Vacek V."/>
            <person name="Brzon O."/>
            <person name="Soukal P."/>
            <person name="Eme L."/>
            <person name="Dacks J.B."/>
            <person name="Karnkowska A."/>
            <person name="Elias M."/>
            <person name="Hampl V."/>
        </authorList>
    </citation>
    <scope>NUCLEOTIDE SEQUENCE [LARGE SCALE GENOMIC DNA]</scope>
    <source>
        <strain evidence="3">NAU3</strain>
        <tissue evidence="3">Gut</tissue>
    </source>
</reference>
<evidence type="ECO:0000313" key="3">
    <source>
        <dbReference type="EMBL" id="KAK2956689.1"/>
    </source>
</evidence>
<dbReference type="PANTHER" id="PTHR12271:SF40">
    <property type="entry name" value="POLY(A) RNA POLYMERASE GLD2"/>
    <property type="match status" value="1"/>
</dbReference>
<dbReference type="InterPro" id="IPR054708">
    <property type="entry name" value="MTPAP-like_central"/>
</dbReference>
<evidence type="ECO:0000256" key="1">
    <source>
        <dbReference type="SAM" id="MobiDB-lite"/>
    </source>
</evidence>
<dbReference type="Gene3D" id="3.30.460.10">
    <property type="entry name" value="Beta Polymerase, domain 2"/>
    <property type="match status" value="1"/>
</dbReference>
<dbReference type="PANTHER" id="PTHR12271">
    <property type="entry name" value="POLY A POLYMERASE CID PAP -RELATED"/>
    <property type="match status" value="1"/>
</dbReference>
<organism evidence="3 4">
    <name type="scientific">Blattamonas nauphoetae</name>
    <dbReference type="NCBI Taxonomy" id="2049346"/>
    <lineage>
        <taxon>Eukaryota</taxon>
        <taxon>Metamonada</taxon>
        <taxon>Preaxostyla</taxon>
        <taxon>Oxymonadida</taxon>
        <taxon>Blattamonas</taxon>
    </lineage>
</organism>
<comment type="caution">
    <text evidence="3">The sequence shown here is derived from an EMBL/GenBank/DDBJ whole genome shotgun (WGS) entry which is preliminary data.</text>
</comment>
<feature type="domain" description="Poly(A) RNA polymerase mitochondrial-like central palm" evidence="2">
    <location>
        <begin position="82"/>
        <end position="217"/>
    </location>
</feature>
<dbReference type="Pfam" id="PF22600">
    <property type="entry name" value="MTPAP-like_central"/>
    <property type="match status" value="1"/>
</dbReference>
<dbReference type="SUPFAM" id="SSF81301">
    <property type="entry name" value="Nucleotidyltransferase"/>
    <property type="match status" value="1"/>
</dbReference>
<accession>A0ABQ9XZ07</accession>
<evidence type="ECO:0000259" key="2">
    <source>
        <dbReference type="Pfam" id="PF22600"/>
    </source>
</evidence>
<sequence>MSSNIPVTDHTLSISPPKQENPPSPAEQERPQPSSDTTNAPTPPRNPNTTPKNIWFPKLQMVCPRGVEEEIDGFVGQREFVANNANFSKIEMIRVALEKFVVGVLPTASGVELFGSARSTTMIPHSDLDFTIILNQEIENPEDLLGEVKDVMKEDGTFTVEEFVPAGKLTNIKCSTNMQIWDQDEGTTLQTPFLTKFDLVVENRIGMASCDLIRTYCSFDPRVRPFLLLVKRFAKAKGIAQAARQTLSCHAWNLSCLCFLQICNPPIIPNLQSEDYISASDQTLVIDRMCGESHIRFSSDMGPWQSRQAGLIPNPNSKLQSISPRPINEQSLGSIFLSYLEFLGMHYDNKMALSLKHGGLVSTESISHLIKQEHRPSRYVIVEPFEFMRNAAVSVQKTAYIKKPVTAAAKYLQAGGSFLQLISSK</sequence>
<dbReference type="EMBL" id="JARBJD010000053">
    <property type="protein sequence ID" value="KAK2956689.1"/>
    <property type="molecule type" value="Genomic_DNA"/>
</dbReference>